<sequence>MVKIPDINNKIPMMFRAQTAGRCQLQRIDTERTRNKEKQDVELWASEWIEKSYPEAPQFGKGVQTRPYQINWRFVTNAGQDDGIIRPVIGAYGWPYYPGSSMKGIFKTACTDEQKRRFCGEKIINKHGGEDWKPGILRFHGGYPSGEFWRENLVDIVHPQQPWQVGIEDNKSGGAFALISLYQPELIFGISADKSVDWDEVWQVWETALSKGIGCRVSTGYGQFNKTSEKPLYSARLKGQGMAPKLLNGEGEFRPNMFRGAIRGHALRIFGGLTDETQAINLVETLFGGIQGDGTVGLLAMSFEEISLTLGNFGRGSYAVPTYNIEGKLNWFLTQSLPEHQQKALTNLIKALTQFAMVFGGFGKSWRRAGHRLFYPDYYQQSDRKALIGCHWQWTGKRSLITDVKVRKIDKVGGFIDDVRRVAMDWMELQGVAPSPEDFCQSWREAWHPDNVQVWGRLADEAEDSRAVGWFHGPYRRGDRQFRIAEGTIYQSHLTGKVSQVGRVWHRMYPLVVLKKDPNNPQKPLPKNTPQFLEFFIFFPDNSQDSDELLHFLNSEQKLFQKLWPQTS</sequence>
<dbReference type="Proteomes" id="UP000017127">
    <property type="component" value="Unassembled WGS sequence"/>
</dbReference>
<evidence type="ECO:0000313" key="2">
    <source>
        <dbReference type="Proteomes" id="UP000017127"/>
    </source>
</evidence>
<evidence type="ECO:0000313" key="1">
    <source>
        <dbReference type="EMBL" id="ERT04990.1"/>
    </source>
</evidence>
<gene>
    <name evidence="1" type="ORF">M595_5073</name>
</gene>
<name>U7QDC5_9CYAN</name>
<dbReference type="RefSeq" id="WP_023068777.1">
    <property type="nucleotide sequence ID" value="NZ_AUZM01000072.1"/>
</dbReference>
<reference evidence="1 2" key="1">
    <citation type="journal article" date="2013" name="Front. Microbiol.">
        <title>Comparative genomic analyses of the cyanobacterium, Lyngbya aestuarii BL J, a powerful hydrogen producer.</title>
        <authorList>
            <person name="Kothari A."/>
            <person name="Vaughn M."/>
            <person name="Garcia-Pichel F."/>
        </authorList>
    </citation>
    <scope>NUCLEOTIDE SEQUENCE [LARGE SCALE GENOMIC DNA]</scope>
    <source>
        <strain evidence="1 2">BL J</strain>
    </source>
</reference>
<comment type="caution">
    <text evidence="1">The sequence shown here is derived from an EMBL/GenBank/DDBJ whole genome shotgun (WGS) entry which is preliminary data.</text>
</comment>
<organism evidence="1 2">
    <name type="scientific">Lyngbya aestuarii BL J</name>
    <dbReference type="NCBI Taxonomy" id="1348334"/>
    <lineage>
        <taxon>Bacteria</taxon>
        <taxon>Bacillati</taxon>
        <taxon>Cyanobacteriota</taxon>
        <taxon>Cyanophyceae</taxon>
        <taxon>Oscillatoriophycideae</taxon>
        <taxon>Oscillatoriales</taxon>
        <taxon>Microcoleaceae</taxon>
        <taxon>Lyngbya</taxon>
    </lineage>
</organism>
<proteinExistence type="predicted"/>
<dbReference type="OrthoDB" id="9813956at2"/>
<dbReference type="EMBL" id="AUZM01000072">
    <property type="protein sequence ID" value="ERT04990.1"/>
    <property type="molecule type" value="Genomic_DNA"/>
</dbReference>
<protein>
    <recommendedName>
        <fullName evidence="3">RAMP superfamily protein</fullName>
    </recommendedName>
</protein>
<dbReference type="PATRIC" id="fig|1348334.3.peg.4890"/>
<dbReference type="AlphaFoldDB" id="U7QDC5"/>
<accession>U7QDC5</accession>
<evidence type="ECO:0008006" key="3">
    <source>
        <dbReference type="Google" id="ProtNLM"/>
    </source>
</evidence>
<keyword evidence="2" id="KW-1185">Reference proteome</keyword>